<keyword evidence="4" id="KW-0732">Signal</keyword>
<evidence type="ECO:0000256" key="2">
    <source>
        <dbReference type="ARBA" id="ARBA00023295"/>
    </source>
</evidence>
<dbReference type="SUPFAM" id="SSF51445">
    <property type="entry name" value="(Trans)glycosidases"/>
    <property type="match status" value="1"/>
</dbReference>
<gene>
    <name evidence="6" type="ORF">H9L05_04605</name>
</gene>
<dbReference type="Pfam" id="PF00150">
    <property type="entry name" value="Cellulase"/>
    <property type="match status" value="1"/>
</dbReference>
<evidence type="ECO:0000313" key="7">
    <source>
        <dbReference type="Proteomes" id="UP000516093"/>
    </source>
</evidence>
<evidence type="ECO:0000256" key="3">
    <source>
        <dbReference type="RuleBase" id="RU361153"/>
    </source>
</evidence>
<dbReference type="AlphaFoldDB" id="A0A7H0GXG4"/>
<dbReference type="GO" id="GO:0004553">
    <property type="term" value="F:hydrolase activity, hydrolyzing O-glycosyl compounds"/>
    <property type="evidence" value="ECO:0007669"/>
    <property type="project" value="InterPro"/>
</dbReference>
<keyword evidence="1 3" id="KW-0378">Hydrolase</keyword>
<evidence type="ECO:0000256" key="1">
    <source>
        <dbReference type="ARBA" id="ARBA00022801"/>
    </source>
</evidence>
<keyword evidence="7" id="KW-1185">Reference proteome</keyword>
<dbReference type="InterPro" id="IPR001547">
    <property type="entry name" value="Glyco_hydro_5"/>
</dbReference>
<keyword evidence="2 3" id="KW-0326">Glycosidase</keyword>
<proteinExistence type="inferred from homology"/>
<dbReference type="Gene3D" id="3.20.20.80">
    <property type="entry name" value="Glycosidases"/>
    <property type="match status" value="1"/>
</dbReference>
<organism evidence="6 7">
    <name type="scientific">Hymenobacter qilianensis</name>
    <dbReference type="NCBI Taxonomy" id="1385715"/>
    <lineage>
        <taxon>Bacteria</taxon>
        <taxon>Pseudomonadati</taxon>
        <taxon>Bacteroidota</taxon>
        <taxon>Cytophagia</taxon>
        <taxon>Cytophagales</taxon>
        <taxon>Hymenobacteraceae</taxon>
        <taxon>Hymenobacter</taxon>
    </lineage>
</organism>
<dbReference type="KEGG" id="hqi:H9L05_04605"/>
<feature type="chain" id="PRO_5028940910" evidence="4">
    <location>
        <begin position="23"/>
        <end position="380"/>
    </location>
</feature>
<dbReference type="InterPro" id="IPR017853">
    <property type="entry name" value="GH"/>
</dbReference>
<reference evidence="6 7" key="1">
    <citation type="submission" date="2020-08" db="EMBL/GenBank/DDBJ databases">
        <title>Genome sequence of Hymenobacter qilianensis JCM 19763T.</title>
        <authorList>
            <person name="Hyun D.-W."/>
            <person name="Bae J.-W."/>
        </authorList>
    </citation>
    <scope>NUCLEOTIDE SEQUENCE [LARGE SCALE GENOMIC DNA]</scope>
    <source>
        <strain evidence="6 7">JCM 19763</strain>
    </source>
</reference>
<name>A0A7H0GXG4_9BACT</name>
<dbReference type="RefSeq" id="WP_187733210.1">
    <property type="nucleotide sequence ID" value="NZ_BMFN01000001.1"/>
</dbReference>
<dbReference type="Proteomes" id="UP000516093">
    <property type="component" value="Chromosome"/>
</dbReference>
<evidence type="ECO:0000259" key="5">
    <source>
        <dbReference type="Pfam" id="PF00150"/>
    </source>
</evidence>
<evidence type="ECO:0000256" key="4">
    <source>
        <dbReference type="SAM" id="SignalP"/>
    </source>
</evidence>
<dbReference type="GO" id="GO:0000272">
    <property type="term" value="P:polysaccharide catabolic process"/>
    <property type="evidence" value="ECO:0007669"/>
    <property type="project" value="InterPro"/>
</dbReference>
<feature type="domain" description="Glycoside hydrolase family 5" evidence="5">
    <location>
        <begin position="94"/>
        <end position="291"/>
    </location>
</feature>
<sequence>MKKALLFILLLLVATPDVQLQAQNRKTKAAKTSKAAAGTRWTPEKANAWYKAQDWMSGANFTPSTAINQLEMWQAATFDPATIDKELGYAEGIGFNTMRVFLHHLAWEQDPEGFKKRMNQYLDIADKHKIKTMFVFFDDCWNKDYKAGPQPAPKPGIHNSGWVQDPGGEPTSQDSTMFPVLQKYVTDVMTQFKNDKRILLWDLYNEPGNSNHKENSLPLVRNVFRWARAVNPDQPLSVGLWAWDFEKLNTLQALNSDVITYHCYDDTPAHQRIIEILETHGRPLICTEYMARIRGSRFANIMPLLKKQNVGAINWGLVAGKTNTKYQWDTPLADGSEPIEWFHEVFHPDGTPYRQDEASVIKRLNAEKADAAIEAALKVK</sequence>
<dbReference type="EMBL" id="CP060784">
    <property type="protein sequence ID" value="QNP52980.1"/>
    <property type="molecule type" value="Genomic_DNA"/>
</dbReference>
<comment type="similarity">
    <text evidence="3">Belongs to the glycosyl hydrolase 5 (cellulase A) family.</text>
</comment>
<feature type="signal peptide" evidence="4">
    <location>
        <begin position="1"/>
        <end position="22"/>
    </location>
</feature>
<accession>A0A7H0GXG4</accession>
<protein>
    <submittedName>
        <fullName evidence="6">Cellulase family glycosylhydrolase</fullName>
    </submittedName>
</protein>
<evidence type="ECO:0000313" key="6">
    <source>
        <dbReference type="EMBL" id="QNP52980.1"/>
    </source>
</evidence>